<reference evidence="1 2" key="1">
    <citation type="submission" date="2019-02" db="EMBL/GenBank/DDBJ databases">
        <title>Genome sequencing of Clostridium botulinum clinical isolates.</title>
        <authorList>
            <person name="Brunt J."/>
            <person name="Van Vliet A.H.M."/>
            <person name="Stringer S.C."/>
            <person name="Grant K.A."/>
            <person name="Carter A.C."/>
            <person name="Peck M.W."/>
        </authorList>
    </citation>
    <scope>NUCLEOTIDE SEQUENCE [LARGE SCALE GENOMIC DNA]</scope>
    <source>
        <strain evidence="1 2">H113700579</strain>
    </source>
</reference>
<organism evidence="1 2">
    <name type="scientific">Clostridium botulinum</name>
    <dbReference type="NCBI Taxonomy" id="1491"/>
    <lineage>
        <taxon>Bacteria</taxon>
        <taxon>Bacillati</taxon>
        <taxon>Bacillota</taxon>
        <taxon>Clostridia</taxon>
        <taxon>Eubacteriales</taxon>
        <taxon>Clostridiaceae</taxon>
        <taxon>Clostridium</taxon>
    </lineage>
</organism>
<evidence type="ECO:0000313" key="2">
    <source>
        <dbReference type="Proteomes" id="UP000472355"/>
    </source>
</evidence>
<dbReference type="EMBL" id="SGKU01000056">
    <property type="protein sequence ID" value="NFA44000.1"/>
    <property type="molecule type" value="Genomic_DNA"/>
</dbReference>
<proteinExistence type="predicted"/>
<name>A0A6B4S3K4_CLOBO</name>
<dbReference type="AlphaFoldDB" id="A0A6B4S3K4"/>
<comment type="caution">
    <text evidence="1">The sequence shown here is derived from an EMBL/GenBank/DDBJ whole genome shotgun (WGS) entry which is preliminary data.</text>
</comment>
<accession>A0A6B4S3K4</accession>
<dbReference type="RefSeq" id="WP_165416443.1">
    <property type="nucleotide sequence ID" value="NZ_QRCV01000002.1"/>
</dbReference>
<evidence type="ECO:0000313" key="1">
    <source>
        <dbReference type="EMBL" id="NFA44000.1"/>
    </source>
</evidence>
<sequence>MKNWDKEIEKAKEEVIEAKKLNWLLEYRSKNNIEGTIDHVKTIVKVPDFEVKAWFISKWNTGFIVCDLEELMKRPKRERDKVLKLGGIS</sequence>
<gene>
    <name evidence="1" type="ORF">EXM65_15850</name>
</gene>
<protein>
    <submittedName>
        <fullName evidence="1">Uncharacterized protein</fullName>
    </submittedName>
</protein>
<dbReference type="Proteomes" id="UP000472355">
    <property type="component" value="Unassembled WGS sequence"/>
</dbReference>